<evidence type="ECO:0000313" key="9">
    <source>
        <dbReference type="RefSeq" id="XP_005094815.1"/>
    </source>
</evidence>
<name>A0ABM0JJ35_APLCA</name>
<keyword evidence="4" id="KW-0804">Transcription</keyword>
<dbReference type="InterPro" id="IPR000014">
    <property type="entry name" value="PAS"/>
</dbReference>
<dbReference type="Pfam" id="PF00989">
    <property type="entry name" value="PAS"/>
    <property type="match status" value="1"/>
</dbReference>
<protein>
    <submittedName>
        <fullName evidence="9">Uncharacterized protein LOC101857475</fullName>
    </submittedName>
</protein>
<reference evidence="9" key="1">
    <citation type="submission" date="2025-08" db="UniProtKB">
        <authorList>
            <consortium name="RefSeq"/>
        </authorList>
    </citation>
    <scope>IDENTIFICATION</scope>
</reference>
<accession>A0ABM0JJ35</accession>
<evidence type="ECO:0000256" key="3">
    <source>
        <dbReference type="ARBA" id="ARBA00023015"/>
    </source>
</evidence>
<sequence>MVEESELAEMYGPSKPPKLAVYPFPPYAKTRREPTVVLDEDGYVVAGNLPGYGELPGLGLHNNAKPSPTSRERQPSKPAKALDGGAVPKPTLEYYKEGLERGIQEFLGQNSALNDISPAAVFPPTVVSFGDKRLSSANDGVKRAESILSSICGGKQRSHKQDCGVKRPCQKQAQLKQKAKKQQQKGQVSTMSREKSVALFGKPEGDAMLDAGQGFVLVLDKSLDVLFVSENVYLHLGHHQVNLLGRSIEDLIHPKDLAALRWHLRDEQFKKGEADRVPSWMLRRMFYLGMNFSFQRPGCRSKESGYTVSVQFVFRRK</sequence>
<dbReference type="Gene3D" id="3.30.450.20">
    <property type="entry name" value="PAS domain"/>
    <property type="match status" value="1"/>
</dbReference>
<feature type="domain" description="PAS" evidence="7">
    <location>
        <begin position="208"/>
        <end position="261"/>
    </location>
</feature>
<dbReference type="SMART" id="SM00091">
    <property type="entry name" value="PAS"/>
    <property type="match status" value="1"/>
</dbReference>
<dbReference type="Proteomes" id="UP000694888">
    <property type="component" value="Unplaced"/>
</dbReference>
<organism evidence="8 9">
    <name type="scientific">Aplysia californica</name>
    <name type="common">California sea hare</name>
    <dbReference type="NCBI Taxonomy" id="6500"/>
    <lineage>
        <taxon>Eukaryota</taxon>
        <taxon>Metazoa</taxon>
        <taxon>Spiralia</taxon>
        <taxon>Lophotrochozoa</taxon>
        <taxon>Mollusca</taxon>
        <taxon>Gastropoda</taxon>
        <taxon>Heterobranchia</taxon>
        <taxon>Euthyneura</taxon>
        <taxon>Tectipleura</taxon>
        <taxon>Aplysiida</taxon>
        <taxon>Aplysioidea</taxon>
        <taxon>Aplysiidae</taxon>
        <taxon>Aplysia</taxon>
    </lineage>
</organism>
<proteinExistence type="predicted"/>
<keyword evidence="8" id="KW-1185">Reference proteome</keyword>
<keyword evidence="3" id="KW-0805">Transcription regulation</keyword>
<dbReference type="PANTHER" id="PTHR23043">
    <property type="entry name" value="HYPOXIA-INDUCIBLE FACTOR 1 ALPHA"/>
    <property type="match status" value="1"/>
</dbReference>
<evidence type="ECO:0000256" key="2">
    <source>
        <dbReference type="ARBA" id="ARBA00022737"/>
    </source>
</evidence>
<feature type="region of interest" description="Disordered" evidence="6">
    <location>
        <begin position="175"/>
        <end position="194"/>
    </location>
</feature>
<dbReference type="CDD" id="cd00130">
    <property type="entry name" value="PAS"/>
    <property type="match status" value="1"/>
</dbReference>
<evidence type="ECO:0000256" key="1">
    <source>
        <dbReference type="ARBA" id="ARBA00004123"/>
    </source>
</evidence>
<evidence type="ECO:0000256" key="6">
    <source>
        <dbReference type="SAM" id="MobiDB-lite"/>
    </source>
</evidence>
<dbReference type="RefSeq" id="XP_005094815.1">
    <property type="nucleotide sequence ID" value="XM_005094758.3"/>
</dbReference>
<dbReference type="PROSITE" id="PS50112">
    <property type="entry name" value="PAS"/>
    <property type="match status" value="1"/>
</dbReference>
<dbReference type="PANTHER" id="PTHR23043:SF17">
    <property type="entry name" value="PROTEIN SIMILAR"/>
    <property type="match status" value="1"/>
</dbReference>
<evidence type="ECO:0000256" key="5">
    <source>
        <dbReference type="ARBA" id="ARBA00023242"/>
    </source>
</evidence>
<dbReference type="GeneID" id="101857475"/>
<evidence type="ECO:0000256" key="4">
    <source>
        <dbReference type="ARBA" id="ARBA00023163"/>
    </source>
</evidence>
<keyword evidence="2" id="KW-0677">Repeat</keyword>
<evidence type="ECO:0000259" key="7">
    <source>
        <dbReference type="PROSITE" id="PS50112"/>
    </source>
</evidence>
<feature type="region of interest" description="Disordered" evidence="6">
    <location>
        <begin position="55"/>
        <end position="87"/>
    </location>
</feature>
<evidence type="ECO:0000313" key="8">
    <source>
        <dbReference type="Proteomes" id="UP000694888"/>
    </source>
</evidence>
<dbReference type="InterPro" id="IPR013767">
    <property type="entry name" value="PAS_fold"/>
</dbReference>
<dbReference type="InterPro" id="IPR035965">
    <property type="entry name" value="PAS-like_dom_sf"/>
</dbReference>
<gene>
    <name evidence="9" type="primary">LOC101857475</name>
</gene>
<dbReference type="SUPFAM" id="SSF55785">
    <property type="entry name" value="PYP-like sensor domain (PAS domain)"/>
    <property type="match status" value="1"/>
</dbReference>
<keyword evidence="5" id="KW-0539">Nucleus</keyword>
<comment type="subcellular location">
    <subcellularLocation>
        <location evidence="1">Nucleus</location>
    </subcellularLocation>
</comment>